<evidence type="ECO:0000256" key="3">
    <source>
        <dbReference type="ARBA" id="ARBA00023004"/>
    </source>
</evidence>
<dbReference type="GO" id="GO:0016787">
    <property type="term" value="F:hydrolase activity"/>
    <property type="evidence" value="ECO:0007669"/>
    <property type="project" value="UniProtKB-KW"/>
</dbReference>
<keyword evidence="1" id="KW-0479">Metal-binding</keyword>
<keyword evidence="6" id="KW-0614">Plasmid</keyword>
<dbReference type="PANTHER" id="PTHR42988">
    <property type="entry name" value="PHOSPHOHYDROLASE"/>
    <property type="match status" value="1"/>
</dbReference>
<accession>A0A7S4ZVI7</accession>
<feature type="domain" description="Calcineurin-like phosphoesterase" evidence="5">
    <location>
        <begin position="7"/>
        <end position="193"/>
    </location>
</feature>
<dbReference type="InterPro" id="IPR004843">
    <property type="entry name" value="Calcineurin-like_PHP"/>
</dbReference>
<sequence length="248" mass="26534">MEIPMIVAQISDIHAAPSNDNMLRLDRALSWLAVLEPDALVVSGDLIDDDWIDGYAEMAVRLDGLGCSVLVMPGNSDNRRAMQEAFATRPGAVEDCDAMHFKAEIEGLRLVGIDTCLDGTPAGDVAQHLRWLEQTLDEPGAHTTLLFSHHHLVASGIPPMDAVMAQGTIELSRLLGQRPLAPIAISSGHVHRPMSAMLAGIPAHICGSICPANPLWFGGPNIPAANDPPMIMVHRFTDDGLVSSHIAV</sequence>
<dbReference type="Pfam" id="PF00149">
    <property type="entry name" value="Metallophos"/>
    <property type="match status" value="1"/>
</dbReference>
<evidence type="ECO:0000313" key="6">
    <source>
        <dbReference type="EMBL" id="QCL10531.1"/>
    </source>
</evidence>
<dbReference type="Gene3D" id="3.60.21.10">
    <property type="match status" value="1"/>
</dbReference>
<proteinExistence type="inferred from homology"/>
<dbReference type="GO" id="GO:0046872">
    <property type="term" value="F:metal ion binding"/>
    <property type="evidence" value="ECO:0007669"/>
    <property type="project" value="UniProtKB-KW"/>
</dbReference>
<dbReference type="EMBL" id="MK318988">
    <property type="protein sequence ID" value="QCL10531.1"/>
    <property type="molecule type" value="Genomic_DNA"/>
</dbReference>
<evidence type="ECO:0000259" key="5">
    <source>
        <dbReference type="Pfam" id="PF00149"/>
    </source>
</evidence>
<dbReference type="PANTHER" id="PTHR42988:SF2">
    <property type="entry name" value="CYCLIC NUCLEOTIDE PHOSPHODIESTERASE CBUA0032-RELATED"/>
    <property type="match status" value="1"/>
</dbReference>
<gene>
    <name evidence="6" type="ORF">pC6.5c_638</name>
</gene>
<dbReference type="AlphaFoldDB" id="A0A7S4ZVI7"/>
<evidence type="ECO:0000256" key="2">
    <source>
        <dbReference type="ARBA" id="ARBA00022801"/>
    </source>
</evidence>
<reference evidence="6" key="1">
    <citation type="submission" date="2018-12" db="EMBL/GenBank/DDBJ databases">
        <title>Three Rhizobium rhizogenes strains isolated from the same crown gall tumor carry diverse plasmids.</title>
        <authorList>
            <person name="Pulawska J."/>
            <person name="Kuzmanovic N."/>
        </authorList>
    </citation>
    <scope>NUCLEOTIDE SEQUENCE</scope>
    <source>
        <strain evidence="6">C6.5</strain>
        <plasmid evidence="6">pC6.5c</plasmid>
    </source>
</reference>
<comment type="similarity">
    <text evidence="4">Belongs to the cyclic nucleotide phosphodiesterase class-III family.</text>
</comment>
<evidence type="ECO:0000256" key="1">
    <source>
        <dbReference type="ARBA" id="ARBA00022723"/>
    </source>
</evidence>
<organism evidence="6">
    <name type="scientific">Rhizobium rhizogenes</name>
    <name type="common">Agrobacterium rhizogenes</name>
    <dbReference type="NCBI Taxonomy" id="359"/>
    <lineage>
        <taxon>Bacteria</taxon>
        <taxon>Pseudomonadati</taxon>
        <taxon>Pseudomonadota</taxon>
        <taxon>Alphaproteobacteria</taxon>
        <taxon>Hyphomicrobiales</taxon>
        <taxon>Rhizobiaceae</taxon>
        <taxon>Rhizobium/Agrobacterium group</taxon>
        <taxon>Rhizobium</taxon>
    </lineage>
</organism>
<dbReference type="InterPro" id="IPR050884">
    <property type="entry name" value="CNP_phosphodiesterase-III"/>
</dbReference>
<evidence type="ECO:0000256" key="4">
    <source>
        <dbReference type="ARBA" id="ARBA00025742"/>
    </source>
</evidence>
<geneLocation type="plasmid" evidence="6">
    <name>pC6.5c</name>
</geneLocation>
<keyword evidence="3" id="KW-0408">Iron</keyword>
<name>A0A7S4ZVI7_RHIRH</name>
<keyword evidence="2" id="KW-0378">Hydrolase</keyword>
<dbReference type="InterPro" id="IPR029052">
    <property type="entry name" value="Metallo-depent_PP-like"/>
</dbReference>
<dbReference type="SUPFAM" id="SSF56300">
    <property type="entry name" value="Metallo-dependent phosphatases"/>
    <property type="match status" value="1"/>
</dbReference>
<protein>
    <submittedName>
        <fullName evidence="6">Calcineurin-like phosphoesterase superfamily domain protein</fullName>
    </submittedName>
</protein>
<dbReference type="RefSeq" id="WP_234915323.1">
    <property type="nucleotide sequence ID" value="NZ_MK318988.1"/>
</dbReference>